<dbReference type="PANTHER" id="PTHR47326:SF1">
    <property type="entry name" value="HTH PSQ-TYPE DOMAIN-CONTAINING PROTEIN"/>
    <property type="match status" value="1"/>
</dbReference>
<dbReference type="PANTHER" id="PTHR47326">
    <property type="entry name" value="TRANSPOSABLE ELEMENT TC3 TRANSPOSASE-LIKE PROTEIN"/>
    <property type="match status" value="1"/>
</dbReference>
<dbReference type="GO" id="GO:0003676">
    <property type="term" value="F:nucleic acid binding"/>
    <property type="evidence" value="ECO:0007669"/>
    <property type="project" value="InterPro"/>
</dbReference>
<organism evidence="1 3">
    <name type="scientific">Strongyloides stercoralis</name>
    <name type="common">Threadworm</name>
    <dbReference type="NCBI Taxonomy" id="6248"/>
    <lineage>
        <taxon>Eukaryota</taxon>
        <taxon>Metazoa</taxon>
        <taxon>Ecdysozoa</taxon>
        <taxon>Nematoda</taxon>
        <taxon>Chromadorea</taxon>
        <taxon>Rhabditida</taxon>
        <taxon>Tylenchina</taxon>
        <taxon>Panagrolaimomorpha</taxon>
        <taxon>Strongyloidoidea</taxon>
        <taxon>Strongyloididae</taxon>
        <taxon>Strongyloides</taxon>
    </lineage>
</organism>
<dbReference type="AlphaFoldDB" id="A0AAF5DJG2"/>
<evidence type="ECO:0000313" key="1">
    <source>
        <dbReference type="Proteomes" id="UP000035681"/>
    </source>
</evidence>
<dbReference type="InterPro" id="IPR036397">
    <property type="entry name" value="RNaseH_sf"/>
</dbReference>
<dbReference type="WBParaSite" id="TCONS_00014038.p1">
    <property type="protein sequence ID" value="TCONS_00014038.p1"/>
    <property type="gene ID" value="XLOC_009190"/>
</dbReference>
<evidence type="ECO:0000313" key="2">
    <source>
        <dbReference type="WBParaSite" id="TCONS_00011291.p1"/>
    </source>
</evidence>
<keyword evidence="1" id="KW-1185">Reference proteome</keyword>
<name>A0AAF5DJG2_STRER</name>
<evidence type="ECO:0000313" key="3">
    <source>
        <dbReference type="WBParaSite" id="TCONS_00014038.p1"/>
    </source>
</evidence>
<proteinExistence type="predicted"/>
<accession>A0AAF5DJG2</accession>
<protein>
    <recommendedName>
        <fullName evidence="4">Transposable element Tc3 transposase</fullName>
    </recommendedName>
</protein>
<dbReference type="Gene3D" id="3.30.420.10">
    <property type="entry name" value="Ribonuclease H-like superfamily/Ribonuclease H"/>
    <property type="match status" value="1"/>
</dbReference>
<reference evidence="2 3" key="1">
    <citation type="submission" date="2024-02" db="UniProtKB">
        <authorList>
            <consortium name="WormBaseParasite"/>
        </authorList>
    </citation>
    <scope>IDENTIFICATION</scope>
</reference>
<evidence type="ECO:0008006" key="4">
    <source>
        <dbReference type="Google" id="ProtNLM"/>
    </source>
</evidence>
<dbReference type="Proteomes" id="UP000035681">
    <property type="component" value="Unplaced"/>
</dbReference>
<sequence>MLKHSVISTTGNVDEVWYQQNGAPLHIAHKTITFLKAIFGKRIISKNGNINWAARSPDLSPLDFFLWGYLKDKVYRNKPETIEDLKENIETEIADIPRSMLKRVMNSFYKRVQQCRQREGRLLDDVIFHT</sequence>
<dbReference type="WBParaSite" id="TCONS_00011291.p1">
    <property type="protein sequence ID" value="TCONS_00011291.p1"/>
    <property type="gene ID" value="XLOC_005562"/>
</dbReference>